<evidence type="ECO:0000313" key="1">
    <source>
        <dbReference type="EMBL" id="CAK7348665.1"/>
    </source>
</evidence>
<organism evidence="1 2">
    <name type="scientific">Dovyalis caffra</name>
    <dbReference type="NCBI Taxonomy" id="77055"/>
    <lineage>
        <taxon>Eukaryota</taxon>
        <taxon>Viridiplantae</taxon>
        <taxon>Streptophyta</taxon>
        <taxon>Embryophyta</taxon>
        <taxon>Tracheophyta</taxon>
        <taxon>Spermatophyta</taxon>
        <taxon>Magnoliopsida</taxon>
        <taxon>eudicotyledons</taxon>
        <taxon>Gunneridae</taxon>
        <taxon>Pentapetalae</taxon>
        <taxon>rosids</taxon>
        <taxon>fabids</taxon>
        <taxon>Malpighiales</taxon>
        <taxon>Salicaceae</taxon>
        <taxon>Flacourtieae</taxon>
        <taxon>Dovyalis</taxon>
    </lineage>
</organism>
<dbReference type="AlphaFoldDB" id="A0AAV1SDR2"/>
<sequence length="59" mass="6912">MRGRKRERHQIQKALTAEKGSPTIQDWYQLQPHRNLAIQSWGAKISERRQEEVAIVDGD</sequence>
<accession>A0AAV1SDR2</accession>
<evidence type="ECO:0000313" key="2">
    <source>
        <dbReference type="Proteomes" id="UP001314170"/>
    </source>
</evidence>
<dbReference type="Proteomes" id="UP001314170">
    <property type="component" value="Unassembled WGS sequence"/>
</dbReference>
<protein>
    <submittedName>
        <fullName evidence="1">Uncharacterized protein</fullName>
    </submittedName>
</protein>
<name>A0AAV1SDR2_9ROSI</name>
<comment type="caution">
    <text evidence="1">The sequence shown here is derived from an EMBL/GenBank/DDBJ whole genome shotgun (WGS) entry which is preliminary data.</text>
</comment>
<gene>
    <name evidence="1" type="ORF">DCAF_LOCUS21368</name>
</gene>
<dbReference type="EMBL" id="CAWUPB010001173">
    <property type="protein sequence ID" value="CAK7348665.1"/>
    <property type="molecule type" value="Genomic_DNA"/>
</dbReference>
<reference evidence="1 2" key="1">
    <citation type="submission" date="2024-01" db="EMBL/GenBank/DDBJ databases">
        <authorList>
            <person name="Waweru B."/>
        </authorList>
    </citation>
    <scope>NUCLEOTIDE SEQUENCE [LARGE SCALE GENOMIC DNA]</scope>
</reference>
<keyword evidence="2" id="KW-1185">Reference proteome</keyword>
<proteinExistence type="predicted"/>